<dbReference type="EMBL" id="CP060636">
    <property type="protein sequence ID" value="QNM12794.1"/>
    <property type="molecule type" value="Genomic_DNA"/>
</dbReference>
<gene>
    <name evidence="1" type="ORF">H9Q80_02245</name>
</gene>
<evidence type="ECO:0000313" key="2">
    <source>
        <dbReference type="Proteomes" id="UP000515856"/>
    </source>
</evidence>
<dbReference type="KEGG" id="ehn:H9Q80_02245"/>
<dbReference type="AlphaFoldDB" id="A0A7G9GPR2"/>
<proteinExistence type="predicted"/>
<accession>A0A7G9GPR2</accession>
<sequence length="135" mass="15888">MSKIEIISEIINVYDENEVLKRKVEMLESKKEVSVNTGGKLSVIDNKLLEYGKQKLVEDLLYDWNKSVNIAKNEDTGELKIESYKDWFRRAFSSNNIPTNMSKEEAINVVESSFMKIYEEQKRIAIERFKQEEEK</sequence>
<evidence type="ECO:0000313" key="1">
    <source>
        <dbReference type="EMBL" id="QNM12794.1"/>
    </source>
</evidence>
<keyword evidence="2" id="KW-1185">Reference proteome</keyword>
<name>A0A7G9GPR2_9FIRM</name>
<organism evidence="1 2">
    <name type="scientific">[Eubacterium] hominis</name>
    <dbReference type="NCBI Taxonomy" id="2764325"/>
    <lineage>
        <taxon>Bacteria</taxon>
        <taxon>Bacillati</taxon>
        <taxon>Bacillota</taxon>
        <taxon>Erysipelotrichia</taxon>
        <taxon>Erysipelotrichales</taxon>
        <taxon>Erysipelotrichaceae</taxon>
        <taxon>Amedibacillus</taxon>
    </lineage>
</organism>
<reference evidence="1 2" key="1">
    <citation type="submission" date="2020-08" db="EMBL/GenBank/DDBJ databases">
        <authorList>
            <person name="Liu C."/>
            <person name="Sun Q."/>
        </authorList>
    </citation>
    <scope>NUCLEOTIDE SEQUENCE [LARGE SCALE GENOMIC DNA]</scope>
    <source>
        <strain evidence="1 2">NSJ-61</strain>
    </source>
</reference>
<dbReference type="RefSeq" id="WP_117455426.1">
    <property type="nucleotide sequence ID" value="NZ_CP060636.1"/>
</dbReference>
<dbReference type="Proteomes" id="UP000515856">
    <property type="component" value="Chromosome"/>
</dbReference>
<protein>
    <submittedName>
        <fullName evidence="1">Uncharacterized protein</fullName>
    </submittedName>
</protein>